<dbReference type="Gene3D" id="3.40.50.1820">
    <property type="entry name" value="alpha/beta hydrolase"/>
    <property type="match status" value="1"/>
</dbReference>
<dbReference type="Pfam" id="PF07859">
    <property type="entry name" value="Abhydrolase_3"/>
    <property type="match status" value="1"/>
</dbReference>
<dbReference type="InterPro" id="IPR050300">
    <property type="entry name" value="GDXG_lipolytic_enzyme"/>
</dbReference>
<evidence type="ECO:0000256" key="1">
    <source>
        <dbReference type="ARBA" id="ARBA00022801"/>
    </source>
</evidence>
<comment type="caution">
    <text evidence="3">The sequence shown here is derived from an EMBL/GenBank/DDBJ whole genome shotgun (WGS) entry which is preliminary data.</text>
</comment>
<keyword evidence="1" id="KW-0378">Hydrolase</keyword>
<dbReference type="EMBL" id="MU839013">
    <property type="protein sequence ID" value="KAK1766052.1"/>
    <property type="molecule type" value="Genomic_DNA"/>
</dbReference>
<dbReference type="GeneID" id="85311542"/>
<name>A0AAJ0BY76_9PEZI</name>
<protein>
    <submittedName>
        <fullName evidence="3">Lipase esterase</fullName>
    </submittedName>
</protein>
<dbReference type="PANTHER" id="PTHR48081:SF8">
    <property type="entry name" value="ALPHA_BETA HYDROLASE FOLD-3 DOMAIN-CONTAINING PROTEIN-RELATED"/>
    <property type="match status" value="1"/>
</dbReference>
<keyword evidence="4" id="KW-1185">Reference proteome</keyword>
<evidence type="ECO:0000259" key="2">
    <source>
        <dbReference type="Pfam" id="PF07859"/>
    </source>
</evidence>
<evidence type="ECO:0000313" key="4">
    <source>
        <dbReference type="Proteomes" id="UP001244011"/>
    </source>
</evidence>
<dbReference type="Proteomes" id="UP001244011">
    <property type="component" value="Unassembled WGS sequence"/>
</dbReference>
<sequence length="344" mass="37888">MPENIVEGGEPRFAHLSNVHPEWEKVAARYKAVEQKMNELYSLPIKEFRQIPYRPPPIPAASPVLGTDINIREKEIVVRDGAKVGIRIYQPAVLGKEHLLFFNVHGGGWTVGTPETEECQNRLIAARNRAVVVSVDYRKAPEFPFPYALNDSLDALLWCQKNADSLAINPQRIIVGGGSAGANICTVLTHLARDNNVAGIVGQILNIPVTCHPKHFPAEKYEYLSYTQNADAPMVSAARMRQFWNNYLPGEEEDPRASPLLAASLAGLPPTLVQVAGMDPLRDEGLAYAESLRASGVDVTLKIYPGMPHAFYAFPELEPSVRYLEAMVEWIDQLGGRVPGGTGE</sequence>
<dbReference type="RefSeq" id="XP_060282265.1">
    <property type="nucleotide sequence ID" value="XM_060428355.1"/>
</dbReference>
<feature type="domain" description="Alpha/beta hydrolase fold-3" evidence="2">
    <location>
        <begin position="102"/>
        <end position="312"/>
    </location>
</feature>
<dbReference type="GO" id="GO:0016787">
    <property type="term" value="F:hydrolase activity"/>
    <property type="evidence" value="ECO:0007669"/>
    <property type="project" value="UniProtKB-KW"/>
</dbReference>
<dbReference type="InterPro" id="IPR029058">
    <property type="entry name" value="AB_hydrolase_fold"/>
</dbReference>
<reference evidence="3" key="1">
    <citation type="submission" date="2023-06" db="EMBL/GenBank/DDBJ databases">
        <title>Genome-scale phylogeny and comparative genomics of the fungal order Sordariales.</title>
        <authorList>
            <consortium name="Lawrence Berkeley National Laboratory"/>
            <person name="Hensen N."/>
            <person name="Bonometti L."/>
            <person name="Westerberg I."/>
            <person name="Brannstrom I.O."/>
            <person name="Guillou S."/>
            <person name="Cros-Aarteil S."/>
            <person name="Calhoun S."/>
            <person name="Haridas S."/>
            <person name="Kuo A."/>
            <person name="Mondo S."/>
            <person name="Pangilinan J."/>
            <person name="Riley R."/>
            <person name="Labutti K."/>
            <person name="Andreopoulos B."/>
            <person name="Lipzen A."/>
            <person name="Chen C."/>
            <person name="Yanf M."/>
            <person name="Daum C."/>
            <person name="Ng V."/>
            <person name="Clum A."/>
            <person name="Steindorff A."/>
            <person name="Ohm R."/>
            <person name="Martin F."/>
            <person name="Silar P."/>
            <person name="Natvig D."/>
            <person name="Lalanne C."/>
            <person name="Gautier V."/>
            <person name="Ament-Velasquez S.L."/>
            <person name="Kruys A."/>
            <person name="Hutchinson M.I."/>
            <person name="Powell A.J."/>
            <person name="Barry K."/>
            <person name="Miller A.N."/>
            <person name="Grigoriev I.V."/>
            <person name="Debuchy R."/>
            <person name="Gladieux P."/>
            <person name="Thoren M.H."/>
            <person name="Johannesson H."/>
        </authorList>
    </citation>
    <scope>NUCLEOTIDE SEQUENCE</scope>
    <source>
        <strain evidence="3">8032-3</strain>
    </source>
</reference>
<evidence type="ECO:0000313" key="3">
    <source>
        <dbReference type="EMBL" id="KAK1766052.1"/>
    </source>
</evidence>
<accession>A0AAJ0BY76</accession>
<proteinExistence type="predicted"/>
<dbReference type="PANTHER" id="PTHR48081">
    <property type="entry name" value="AB HYDROLASE SUPERFAMILY PROTEIN C4A8.06C"/>
    <property type="match status" value="1"/>
</dbReference>
<organism evidence="3 4">
    <name type="scientific">Phialemonium atrogriseum</name>
    <dbReference type="NCBI Taxonomy" id="1093897"/>
    <lineage>
        <taxon>Eukaryota</taxon>
        <taxon>Fungi</taxon>
        <taxon>Dikarya</taxon>
        <taxon>Ascomycota</taxon>
        <taxon>Pezizomycotina</taxon>
        <taxon>Sordariomycetes</taxon>
        <taxon>Sordariomycetidae</taxon>
        <taxon>Cephalothecales</taxon>
        <taxon>Cephalothecaceae</taxon>
        <taxon>Phialemonium</taxon>
    </lineage>
</organism>
<dbReference type="AlphaFoldDB" id="A0AAJ0BY76"/>
<dbReference type="InterPro" id="IPR013094">
    <property type="entry name" value="AB_hydrolase_3"/>
</dbReference>
<dbReference type="SUPFAM" id="SSF53474">
    <property type="entry name" value="alpha/beta-Hydrolases"/>
    <property type="match status" value="1"/>
</dbReference>
<gene>
    <name evidence="3" type="ORF">QBC33DRAFT_543227</name>
</gene>